<proteinExistence type="predicted"/>
<gene>
    <name evidence="2" type="ORF">RDI58_001544</name>
</gene>
<name>A0AAN8YQ16_SOLBU</name>
<comment type="caution">
    <text evidence="2">The sequence shown here is derived from an EMBL/GenBank/DDBJ whole genome shotgun (WGS) entry which is preliminary data.</text>
</comment>
<dbReference type="AlphaFoldDB" id="A0AAN8YQ16"/>
<protein>
    <submittedName>
        <fullName evidence="2">Uncharacterized protein</fullName>
    </submittedName>
</protein>
<organism evidence="2 3">
    <name type="scientific">Solanum bulbocastanum</name>
    <name type="common">Wild potato</name>
    <dbReference type="NCBI Taxonomy" id="147425"/>
    <lineage>
        <taxon>Eukaryota</taxon>
        <taxon>Viridiplantae</taxon>
        <taxon>Streptophyta</taxon>
        <taxon>Embryophyta</taxon>
        <taxon>Tracheophyta</taxon>
        <taxon>Spermatophyta</taxon>
        <taxon>Magnoliopsida</taxon>
        <taxon>eudicotyledons</taxon>
        <taxon>Gunneridae</taxon>
        <taxon>Pentapetalae</taxon>
        <taxon>asterids</taxon>
        <taxon>lamiids</taxon>
        <taxon>Solanales</taxon>
        <taxon>Solanaceae</taxon>
        <taxon>Solanoideae</taxon>
        <taxon>Solaneae</taxon>
        <taxon>Solanum</taxon>
    </lineage>
</organism>
<evidence type="ECO:0000313" key="3">
    <source>
        <dbReference type="Proteomes" id="UP001371456"/>
    </source>
</evidence>
<feature type="compositionally biased region" description="Polar residues" evidence="1">
    <location>
        <begin position="27"/>
        <end position="37"/>
    </location>
</feature>
<keyword evidence="3" id="KW-1185">Reference proteome</keyword>
<feature type="region of interest" description="Disordered" evidence="1">
    <location>
        <begin position="1"/>
        <end position="42"/>
    </location>
</feature>
<evidence type="ECO:0000256" key="1">
    <source>
        <dbReference type="SAM" id="MobiDB-lite"/>
    </source>
</evidence>
<dbReference type="EMBL" id="JBANQN010000001">
    <property type="protein sequence ID" value="KAK6803760.1"/>
    <property type="molecule type" value="Genomic_DNA"/>
</dbReference>
<dbReference type="Proteomes" id="UP001371456">
    <property type="component" value="Unassembled WGS sequence"/>
</dbReference>
<sequence length="111" mass="12566">MGRSLEQPVHVELSTVTGSPAVPLGSTHRSSMSSNTNSDEHRSVVLDYKESGDFMNTRPFVHMEVYNQQILSPIARIPLNLRNSLSYGGYHVMMENHRILNVDPMVRVFRP</sequence>
<accession>A0AAN8YQ16</accession>
<evidence type="ECO:0000313" key="2">
    <source>
        <dbReference type="EMBL" id="KAK6803760.1"/>
    </source>
</evidence>
<reference evidence="2 3" key="1">
    <citation type="submission" date="2024-02" db="EMBL/GenBank/DDBJ databases">
        <title>de novo genome assembly of Solanum bulbocastanum strain 11H21.</title>
        <authorList>
            <person name="Hosaka A.J."/>
        </authorList>
    </citation>
    <scope>NUCLEOTIDE SEQUENCE [LARGE SCALE GENOMIC DNA]</scope>
    <source>
        <tissue evidence="2">Young leaves</tissue>
    </source>
</reference>